<evidence type="ECO:0000313" key="1">
    <source>
        <dbReference type="EMBL" id="GBP44823.1"/>
    </source>
</evidence>
<proteinExistence type="predicted"/>
<evidence type="ECO:0000313" key="2">
    <source>
        <dbReference type="Proteomes" id="UP000299102"/>
    </source>
</evidence>
<dbReference type="EMBL" id="BGZK01000459">
    <property type="protein sequence ID" value="GBP44823.1"/>
    <property type="molecule type" value="Genomic_DNA"/>
</dbReference>
<protein>
    <submittedName>
        <fullName evidence="1">Uncharacterized protein</fullName>
    </submittedName>
</protein>
<gene>
    <name evidence="1" type="ORF">EVAR_75691_1</name>
</gene>
<dbReference type="Proteomes" id="UP000299102">
    <property type="component" value="Unassembled WGS sequence"/>
</dbReference>
<accession>A0A4C1W191</accession>
<reference evidence="1 2" key="1">
    <citation type="journal article" date="2019" name="Commun. Biol.">
        <title>The bagworm genome reveals a unique fibroin gene that provides high tensile strength.</title>
        <authorList>
            <person name="Kono N."/>
            <person name="Nakamura H."/>
            <person name="Ohtoshi R."/>
            <person name="Tomita M."/>
            <person name="Numata K."/>
            <person name="Arakawa K."/>
        </authorList>
    </citation>
    <scope>NUCLEOTIDE SEQUENCE [LARGE SCALE GENOMIC DNA]</scope>
</reference>
<comment type="caution">
    <text evidence="1">The sequence shown here is derived from an EMBL/GenBank/DDBJ whole genome shotgun (WGS) entry which is preliminary data.</text>
</comment>
<dbReference type="AlphaFoldDB" id="A0A4C1W191"/>
<organism evidence="1 2">
    <name type="scientific">Eumeta variegata</name>
    <name type="common">Bagworm moth</name>
    <name type="synonym">Eumeta japonica</name>
    <dbReference type="NCBI Taxonomy" id="151549"/>
    <lineage>
        <taxon>Eukaryota</taxon>
        <taxon>Metazoa</taxon>
        <taxon>Ecdysozoa</taxon>
        <taxon>Arthropoda</taxon>
        <taxon>Hexapoda</taxon>
        <taxon>Insecta</taxon>
        <taxon>Pterygota</taxon>
        <taxon>Neoptera</taxon>
        <taxon>Endopterygota</taxon>
        <taxon>Lepidoptera</taxon>
        <taxon>Glossata</taxon>
        <taxon>Ditrysia</taxon>
        <taxon>Tineoidea</taxon>
        <taxon>Psychidae</taxon>
        <taxon>Oiketicinae</taxon>
        <taxon>Eumeta</taxon>
    </lineage>
</organism>
<sequence length="91" mass="10203">MQSQVQEKKIDPRTVEIEIKIFGAPPGRGTLPPEVLEKPSQTFSTLETPGKWIGYEAEQNEGKKTRHLNASRGSRSLFFGSRRRHLGGRAV</sequence>
<name>A0A4C1W191_EUMVA</name>
<keyword evidence="2" id="KW-1185">Reference proteome</keyword>